<name>A0A7W9IHH7_9ACTN</name>
<evidence type="ECO:0000313" key="13">
    <source>
        <dbReference type="Proteomes" id="UP000540685"/>
    </source>
</evidence>
<dbReference type="EC" id="3.4.11.15" evidence="12"/>
<dbReference type="InterPro" id="IPR007484">
    <property type="entry name" value="Peptidase_M28"/>
</dbReference>
<feature type="domain" description="Peptidase M28" evidence="11">
    <location>
        <begin position="295"/>
        <end position="502"/>
    </location>
</feature>
<dbReference type="GO" id="GO:0008235">
    <property type="term" value="F:metalloexopeptidase activity"/>
    <property type="evidence" value="ECO:0007669"/>
    <property type="project" value="InterPro"/>
</dbReference>
<dbReference type="Pfam" id="PF02225">
    <property type="entry name" value="PA"/>
    <property type="match status" value="1"/>
</dbReference>
<dbReference type="InterPro" id="IPR003137">
    <property type="entry name" value="PA_domain"/>
</dbReference>
<evidence type="ECO:0000256" key="9">
    <source>
        <dbReference type="SAM" id="SignalP"/>
    </source>
</evidence>
<keyword evidence="3" id="KW-0645">Protease</keyword>
<sequence>MRARASRGLLTAITAVSAVAPALCAGPADAAPAPEPAALPVVPPAVMPAAVSPPGPGGQPGAGPARRPNPGTFQGSARTPAVKRHLTHLQRIADENGGTRASGTPGFDASAAYVADRLRAAGYRVTMQEFEFPFFRDVEPPVLKRTAPAAKTYELGEDFRTMTYSGSGNVTAPVQGVDLVLPPSPAPSSTSGCEASDFAGFTRGNIALLQRGTCTFQVKVELAQAAGAAGVIIFNEGQRGTDDRTGLLGGTLGAPTVNIPVVGTTFAAGEELAAAGTTVTLTAKTEGDPRRKTHNVIAESRWGDPDRVVMLGAHLDSVAEGPGINDNGSGTAAVLETALAANVLPTRNRLRFAFWGAEELGLLGSRHYVSALSAAEKEKIKLYLNFDMVASPNHIFGIYDGDDSDAVGAPAGPPGSDKIEELFESYFRTMGLSYQGTDFTGRSDYGPFIEAGIPSGGLFTGAEGIKSAEEAAKFGGKAGEAYDKCYHRRCDTIANIGDKPLGVNTGAIMMAAFVYAYASDLPGAGAPGRTAVQPTKGGGGLEHQHGDTPASR</sequence>
<dbReference type="AlphaFoldDB" id="A0A7W9IHH7"/>
<dbReference type="Gene3D" id="3.40.630.10">
    <property type="entry name" value="Zn peptidases"/>
    <property type="match status" value="1"/>
</dbReference>
<keyword evidence="6 12" id="KW-0378">Hydrolase</keyword>
<feature type="region of interest" description="Disordered" evidence="8">
    <location>
        <begin position="528"/>
        <end position="552"/>
    </location>
</feature>
<keyword evidence="7" id="KW-0862">Zinc</keyword>
<dbReference type="Gene3D" id="3.50.30.30">
    <property type="match status" value="1"/>
</dbReference>
<feature type="region of interest" description="Disordered" evidence="8">
    <location>
        <begin position="50"/>
        <end position="80"/>
    </location>
</feature>
<dbReference type="CDD" id="cd03876">
    <property type="entry name" value="M28_SGAP_like"/>
    <property type="match status" value="1"/>
</dbReference>
<dbReference type="GO" id="GO:0006508">
    <property type="term" value="P:proteolysis"/>
    <property type="evidence" value="ECO:0007669"/>
    <property type="project" value="UniProtKB-KW"/>
</dbReference>
<protein>
    <submittedName>
        <fullName evidence="12">Aminopeptidase Y</fullName>
        <ecNumber evidence="12">3.4.11.15</ecNumber>
    </submittedName>
</protein>
<dbReference type="SUPFAM" id="SSF52025">
    <property type="entry name" value="PA domain"/>
    <property type="match status" value="1"/>
</dbReference>
<evidence type="ECO:0000256" key="1">
    <source>
        <dbReference type="ARBA" id="ARBA00005957"/>
    </source>
</evidence>
<proteinExistence type="inferred from homology"/>
<dbReference type="RefSeq" id="WP_246473481.1">
    <property type="nucleotide sequence ID" value="NZ_JACHMP010000001.1"/>
</dbReference>
<reference evidence="12 13" key="1">
    <citation type="submission" date="2020-08" db="EMBL/GenBank/DDBJ databases">
        <title>Sequencing the genomes of 1000 actinobacteria strains.</title>
        <authorList>
            <person name="Klenk H.-P."/>
        </authorList>
    </citation>
    <scope>NUCLEOTIDE SEQUENCE [LARGE SCALE GENOMIC DNA]</scope>
    <source>
        <strain evidence="12 13">DSM 46887</strain>
    </source>
</reference>
<keyword evidence="2 12" id="KW-0031">Aminopeptidase</keyword>
<keyword evidence="13" id="KW-1185">Reference proteome</keyword>
<feature type="chain" id="PRO_5030965136" evidence="9">
    <location>
        <begin position="31"/>
        <end position="552"/>
    </location>
</feature>
<evidence type="ECO:0000259" key="10">
    <source>
        <dbReference type="Pfam" id="PF02225"/>
    </source>
</evidence>
<evidence type="ECO:0000313" key="12">
    <source>
        <dbReference type="EMBL" id="MBB5820815.1"/>
    </source>
</evidence>
<feature type="domain" description="PA" evidence="10">
    <location>
        <begin position="179"/>
        <end position="272"/>
    </location>
</feature>
<dbReference type="PANTHER" id="PTHR12147:SF26">
    <property type="entry name" value="PEPTIDASE M28 DOMAIN-CONTAINING PROTEIN"/>
    <property type="match status" value="1"/>
</dbReference>
<evidence type="ECO:0000256" key="6">
    <source>
        <dbReference type="ARBA" id="ARBA00022801"/>
    </source>
</evidence>
<evidence type="ECO:0000256" key="7">
    <source>
        <dbReference type="ARBA" id="ARBA00022833"/>
    </source>
</evidence>
<evidence type="ECO:0000256" key="8">
    <source>
        <dbReference type="SAM" id="MobiDB-lite"/>
    </source>
</evidence>
<evidence type="ECO:0000256" key="4">
    <source>
        <dbReference type="ARBA" id="ARBA00022723"/>
    </source>
</evidence>
<dbReference type="PANTHER" id="PTHR12147">
    <property type="entry name" value="METALLOPEPTIDASE M28 FAMILY MEMBER"/>
    <property type="match status" value="1"/>
</dbReference>
<comment type="caution">
    <text evidence="12">The sequence shown here is derived from an EMBL/GenBank/DDBJ whole genome shotgun (WGS) entry which is preliminary data.</text>
</comment>
<feature type="compositionally biased region" description="Low complexity" evidence="8">
    <location>
        <begin position="62"/>
        <end position="71"/>
    </location>
</feature>
<evidence type="ECO:0000259" key="11">
    <source>
        <dbReference type="Pfam" id="PF04389"/>
    </source>
</evidence>
<comment type="similarity">
    <text evidence="1">Belongs to the peptidase M28 family. M28A subfamily.</text>
</comment>
<evidence type="ECO:0000256" key="2">
    <source>
        <dbReference type="ARBA" id="ARBA00022438"/>
    </source>
</evidence>
<dbReference type="Proteomes" id="UP000540685">
    <property type="component" value="Unassembled WGS sequence"/>
</dbReference>
<feature type="signal peptide" evidence="9">
    <location>
        <begin position="1"/>
        <end position="30"/>
    </location>
</feature>
<dbReference type="InterPro" id="IPR046450">
    <property type="entry name" value="PA_dom_sf"/>
</dbReference>
<dbReference type="GO" id="GO:0046872">
    <property type="term" value="F:metal ion binding"/>
    <property type="evidence" value="ECO:0007669"/>
    <property type="project" value="UniProtKB-KW"/>
</dbReference>
<dbReference type="SUPFAM" id="SSF53187">
    <property type="entry name" value="Zn-dependent exopeptidases"/>
    <property type="match status" value="1"/>
</dbReference>
<gene>
    <name evidence="12" type="ORF">F4562_003877</name>
</gene>
<organism evidence="12 13">
    <name type="scientific">Streptosporangium becharense</name>
    <dbReference type="NCBI Taxonomy" id="1816182"/>
    <lineage>
        <taxon>Bacteria</taxon>
        <taxon>Bacillati</taxon>
        <taxon>Actinomycetota</taxon>
        <taxon>Actinomycetes</taxon>
        <taxon>Streptosporangiales</taxon>
        <taxon>Streptosporangiaceae</taxon>
        <taxon>Streptosporangium</taxon>
    </lineage>
</organism>
<dbReference type="InterPro" id="IPR041756">
    <property type="entry name" value="M28_SGAP-like"/>
</dbReference>
<dbReference type="Pfam" id="PF04389">
    <property type="entry name" value="Peptidase_M28"/>
    <property type="match status" value="1"/>
</dbReference>
<dbReference type="EMBL" id="JACHMP010000001">
    <property type="protein sequence ID" value="MBB5820815.1"/>
    <property type="molecule type" value="Genomic_DNA"/>
</dbReference>
<accession>A0A7W9IHH7</accession>
<keyword evidence="4" id="KW-0479">Metal-binding</keyword>
<evidence type="ECO:0000256" key="3">
    <source>
        <dbReference type="ARBA" id="ARBA00022670"/>
    </source>
</evidence>
<evidence type="ECO:0000256" key="5">
    <source>
        <dbReference type="ARBA" id="ARBA00022729"/>
    </source>
</evidence>
<dbReference type="GO" id="GO:0004177">
    <property type="term" value="F:aminopeptidase activity"/>
    <property type="evidence" value="ECO:0007669"/>
    <property type="project" value="UniProtKB-KW"/>
</dbReference>
<dbReference type="InterPro" id="IPR045175">
    <property type="entry name" value="M28_fam"/>
</dbReference>
<keyword evidence="5 9" id="KW-0732">Signal</keyword>